<dbReference type="GeneID" id="30029682"/>
<dbReference type="OrthoDB" id="447953at2759"/>
<dbReference type="RefSeq" id="XP_018713586.1">
    <property type="nucleotide sequence ID" value="XM_018856706.1"/>
</dbReference>
<dbReference type="AlphaFoldDB" id="A0A1A0HGI5"/>
<reference evidence="1 2" key="1">
    <citation type="submission" date="2016-05" db="EMBL/GenBank/DDBJ databases">
        <title>Comparative genomics of biotechnologically important yeasts.</title>
        <authorList>
            <consortium name="DOE Joint Genome Institute"/>
            <person name="Riley R."/>
            <person name="Haridas S."/>
            <person name="Wolfe K.H."/>
            <person name="Lopes M.R."/>
            <person name="Hittinger C.T."/>
            <person name="Goker M."/>
            <person name="Salamov A."/>
            <person name="Wisecaver J."/>
            <person name="Long T.M."/>
            <person name="Aerts A.L."/>
            <person name="Barry K."/>
            <person name="Choi C."/>
            <person name="Clum A."/>
            <person name="Coughlan A.Y."/>
            <person name="Deshpande S."/>
            <person name="Douglass A.P."/>
            <person name="Hanson S.J."/>
            <person name="Klenk H.-P."/>
            <person name="LaButti K."/>
            <person name="Lapidus A."/>
            <person name="Lindquist E."/>
            <person name="Lipzen A."/>
            <person name="Meier-kolthoff J.P."/>
            <person name="Ohm R.A."/>
            <person name="Otillar R.P."/>
            <person name="Pangilinan J."/>
            <person name="Peng Y."/>
            <person name="Rokas A."/>
            <person name="Rosa C.A."/>
            <person name="Scheuner C."/>
            <person name="Sibirny A.A."/>
            <person name="Slot J.C."/>
            <person name="Stielow J.B."/>
            <person name="Sun H."/>
            <person name="Kurtzman C.P."/>
            <person name="Blackwell M."/>
            <person name="Grigoriev I.V."/>
            <person name="Jeffries T.W."/>
        </authorList>
    </citation>
    <scope>NUCLEOTIDE SEQUENCE [LARGE SCALE GENOMIC DNA]</scope>
    <source>
        <strain evidence="1 2">NRRL YB-4993</strain>
    </source>
</reference>
<organism evidence="1 2">
    <name type="scientific">Metschnikowia bicuspidata var. bicuspidata NRRL YB-4993</name>
    <dbReference type="NCBI Taxonomy" id="869754"/>
    <lineage>
        <taxon>Eukaryota</taxon>
        <taxon>Fungi</taxon>
        <taxon>Dikarya</taxon>
        <taxon>Ascomycota</taxon>
        <taxon>Saccharomycotina</taxon>
        <taxon>Pichiomycetes</taxon>
        <taxon>Metschnikowiaceae</taxon>
        <taxon>Metschnikowia</taxon>
    </lineage>
</organism>
<name>A0A1A0HGI5_9ASCO</name>
<dbReference type="STRING" id="869754.A0A1A0HGI5"/>
<comment type="caution">
    <text evidence="1">The sequence shown here is derived from an EMBL/GenBank/DDBJ whole genome shotgun (WGS) entry which is preliminary data.</text>
</comment>
<accession>A0A1A0HGI5</accession>
<evidence type="ECO:0000313" key="2">
    <source>
        <dbReference type="Proteomes" id="UP000092555"/>
    </source>
</evidence>
<dbReference type="EMBL" id="LXTC01000001">
    <property type="protein sequence ID" value="OBA23105.1"/>
    <property type="molecule type" value="Genomic_DNA"/>
</dbReference>
<keyword evidence="2" id="KW-1185">Reference proteome</keyword>
<dbReference type="Proteomes" id="UP000092555">
    <property type="component" value="Unassembled WGS sequence"/>
</dbReference>
<sequence length="257" mass="29152">MSSSISYLTVYNAHNGVAAKIPKPVRFSSLQKLKNYLRESFTDDIIGSTDNVFLLTPFGIKLDFAMINEMPELYLYDRRLFQKVAERALLVRYLDQANNPPIASLKPEPLSLFGAPSGPASPQNIKELLTSLKTYEKWTDHVALNLRHISDRIDVIIRQINVVFKALNVILLFASNFVGSAEKSFKSQFNHVKMLAMKSLNKSWKSYAASLEEFPPFRLKDGSVFRLADYVDHNSFSEAARYVSEHLPGVVLQFNDL</sequence>
<evidence type="ECO:0000313" key="1">
    <source>
        <dbReference type="EMBL" id="OBA23105.1"/>
    </source>
</evidence>
<feature type="non-terminal residue" evidence="1">
    <location>
        <position position="257"/>
    </location>
</feature>
<proteinExistence type="predicted"/>
<protein>
    <submittedName>
        <fullName evidence="1">Uncharacterized protein</fullName>
    </submittedName>
</protein>
<gene>
    <name evidence="1" type="ORF">METBIDRAFT_36203</name>
</gene>